<sequence>MSGYCDGYDADFNRAKRMIPFAIATSLPMILIALAAVSGGVWAGLAVGYVTVLIFFMDRLMATPMKNAEPEAEFPAATPLLIGLGLAHFGLLALALWAVAGESGLTLAERALVAISSALVMGQISHPVAHELIHRPARGLRLMGKLIYSSILFGHHASAHLTVHHVHVASRSDPSSARPGEGLYRYITRAWPGAFRAGLRAESRLRSGANKAVWSHPYALYLGGAALVLAASAVVFGLRGVATLAFIAGYAQLQILMSDYVQHYGLRRATRADGRPEPVGPQHSWNAPHRASSAMTLNAPRHSDHHVTPTRAYPALQLKAETMPMLPHSLPVMAVLALVPPLWRRIMDPRAAHWRDQDTSGETARDLAV</sequence>
<dbReference type="RefSeq" id="WP_425441572.1">
    <property type="nucleotide sequence ID" value="NZ_FOVP01000013.1"/>
</dbReference>
<gene>
    <name evidence="14" type="ORF">SAMN04487859_11347</name>
</gene>
<dbReference type="CDD" id="cd03512">
    <property type="entry name" value="Alkane-hydroxylase"/>
    <property type="match status" value="1"/>
</dbReference>
<evidence type="ECO:0000259" key="13">
    <source>
        <dbReference type="Pfam" id="PF00487"/>
    </source>
</evidence>
<keyword evidence="5 12" id="KW-0812">Transmembrane</keyword>
<dbReference type="GO" id="GO:0005886">
    <property type="term" value="C:plasma membrane"/>
    <property type="evidence" value="ECO:0007669"/>
    <property type="project" value="UniProtKB-SubCell"/>
</dbReference>
<evidence type="ECO:0000256" key="5">
    <source>
        <dbReference type="ARBA" id="ARBA00022692"/>
    </source>
</evidence>
<evidence type="ECO:0000256" key="12">
    <source>
        <dbReference type="SAM" id="Phobius"/>
    </source>
</evidence>
<dbReference type="PANTHER" id="PTHR38674:SF1">
    <property type="entry name" value="ALKANE 1-MONOOXYGENASE 1"/>
    <property type="match status" value="1"/>
</dbReference>
<protein>
    <submittedName>
        <fullName evidence="14">Alkane 1-monooxygenase</fullName>
    </submittedName>
</protein>
<reference evidence="15" key="1">
    <citation type="submission" date="2016-10" db="EMBL/GenBank/DDBJ databases">
        <authorList>
            <person name="Varghese N."/>
            <person name="Submissions S."/>
        </authorList>
    </citation>
    <scope>NUCLEOTIDE SEQUENCE [LARGE SCALE GENOMIC DNA]</scope>
    <source>
        <strain evidence="15">DSM 28463</strain>
    </source>
</reference>
<dbReference type="STRING" id="1005928.SAMN04487859_11347"/>
<name>A0A1I5DQ11_9RHOB</name>
<evidence type="ECO:0000313" key="14">
    <source>
        <dbReference type="EMBL" id="SFO01314.1"/>
    </source>
</evidence>
<evidence type="ECO:0000313" key="15">
    <source>
        <dbReference type="Proteomes" id="UP000198599"/>
    </source>
</evidence>
<evidence type="ECO:0000256" key="9">
    <source>
        <dbReference type="ARBA" id="ARBA00023004"/>
    </source>
</evidence>
<dbReference type="GO" id="GO:0004497">
    <property type="term" value="F:monooxygenase activity"/>
    <property type="evidence" value="ECO:0007669"/>
    <property type="project" value="UniProtKB-KW"/>
</dbReference>
<keyword evidence="10 14" id="KW-0503">Monooxygenase</keyword>
<dbReference type="PANTHER" id="PTHR38674">
    <property type="entry name" value="ALKANE 1-MONOOXYGENASE 1"/>
    <property type="match status" value="1"/>
</dbReference>
<keyword evidence="8" id="KW-0560">Oxidoreductase</keyword>
<dbReference type="AlphaFoldDB" id="A0A1I5DQ11"/>
<dbReference type="InterPro" id="IPR005804">
    <property type="entry name" value="FA_desaturase_dom"/>
</dbReference>
<accession>A0A1I5DQ11</accession>
<feature type="domain" description="Fatty acid desaturase" evidence="13">
    <location>
        <begin position="113"/>
        <end position="328"/>
    </location>
</feature>
<dbReference type="EMBL" id="FOVP01000013">
    <property type="protein sequence ID" value="SFO01314.1"/>
    <property type="molecule type" value="Genomic_DNA"/>
</dbReference>
<dbReference type="InterPro" id="IPR033885">
    <property type="entry name" value="AlkB/XylM"/>
</dbReference>
<evidence type="ECO:0000256" key="6">
    <source>
        <dbReference type="ARBA" id="ARBA00022723"/>
    </source>
</evidence>
<comment type="similarity">
    <text evidence="2">Belongs to the fatty acid desaturase type 1 family. AlkB subfamily.</text>
</comment>
<keyword evidence="4" id="KW-0997">Cell inner membrane</keyword>
<evidence type="ECO:0000256" key="1">
    <source>
        <dbReference type="ARBA" id="ARBA00004429"/>
    </source>
</evidence>
<organism evidence="14 15">
    <name type="scientific">Roseovarius lutimaris</name>
    <dbReference type="NCBI Taxonomy" id="1005928"/>
    <lineage>
        <taxon>Bacteria</taxon>
        <taxon>Pseudomonadati</taxon>
        <taxon>Pseudomonadota</taxon>
        <taxon>Alphaproteobacteria</taxon>
        <taxon>Rhodobacterales</taxon>
        <taxon>Roseobacteraceae</taxon>
        <taxon>Roseovarius</taxon>
    </lineage>
</organism>
<feature type="transmembrane region" description="Helical" evidence="12">
    <location>
        <begin position="218"/>
        <end position="251"/>
    </location>
</feature>
<evidence type="ECO:0000256" key="7">
    <source>
        <dbReference type="ARBA" id="ARBA00022989"/>
    </source>
</evidence>
<evidence type="ECO:0000256" key="8">
    <source>
        <dbReference type="ARBA" id="ARBA00023002"/>
    </source>
</evidence>
<keyword evidence="6" id="KW-0479">Metal-binding</keyword>
<dbReference type="GO" id="GO:0046872">
    <property type="term" value="F:metal ion binding"/>
    <property type="evidence" value="ECO:0007669"/>
    <property type="project" value="UniProtKB-KW"/>
</dbReference>
<dbReference type="Pfam" id="PF00487">
    <property type="entry name" value="FA_desaturase"/>
    <property type="match status" value="1"/>
</dbReference>
<evidence type="ECO:0000256" key="3">
    <source>
        <dbReference type="ARBA" id="ARBA00022475"/>
    </source>
</evidence>
<keyword evidence="3" id="KW-1003">Cell membrane</keyword>
<comment type="subcellular location">
    <subcellularLocation>
        <location evidence="1">Cell inner membrane</location>
        <topology evidence="1">Multi-pass membrane protein</topology>
    </subcellularLocation>
</comment>
<keyword evidence="9" id="KW-0408">Iron</keyword>
<feature type="transmembrane region" description="Helical" evidence="12">
    <location>
        <begin position="74"/>
        <end position="99"/>
    </location>
</feature>
<evidence type="ECO:0000256" key="4">
    <source>
        <dbReference type="ARBA" id="ARBA00022519"/>
    </source>
</evidence>
<dbReference type="Proteomes" id="UP000198599">
    <property type="component" value="Unassembled WGS sequence"/>
</dbReference>
<evidence type="ECO:0000256" key="2">
    <source>
        <dbReference type="ARBA" id="ARBA00010823"/>
    </source>
</evidence>
<feature type="transmembrane region" description="Helical" evidence="12">
    <location>
        <begin position="42"/>
        <end position="62"/>
    </location>
</feature>
<keyword evidence="15" id="KW-1185">Reference proteome</keyword>
<keyword evidence="7 12" id="KW-1133">Transmembrane helix</keyword>
<dbReference type="GO" id="GO:0006629">
    <property type="term" value="P:lipid metabolic process"/>
    <property type="evidence" value="ECO:0007669"/>
    <property type="project" value="InterPro"/>
</dbReference>
<keyword evidence="11 12" id="KW-0472">Membrane</keyword>
<proteinExistence type="inferred from homology"/>
<evidence type="ECO:0000256" key="11">
    <source>
        <dbReference type="ARBA" id="ARBA00023136"/>
    </source>
</evidence>
<evidence type="ECO:0000256" key="10">
    <source>
        <dbReference type="ARBA" id="ARBA00023033"/>
    </source>
</evidence>